<feature type="compositionally biased region" description="Polar residues" evidence="1">
    <location>
        <begin position="32"/>
        <end position="56"/>
    </location>
</feature>
<comment type="caution">
    <text evidence="3">The sequence shown here is derived from an EMBL/GenBank/DDBJ whole genome shotgun (WGS) entry which is preliminary data.</text>
</comment>
<protein>
    <submittedName>
        <fullName evidence="3">Uncharacterized protein</fullName>
    </submittedName>
</protein>
<dbReference type="EMBL" id="NBIV01000132">
    <property type="protein sequence ID" value="PXF43239.1"/>
    <property type="molecule type" value="Genomic_DNA"/>
</dbReference>
<keyword evidence="4" id="KW-1185">Reference proteome</keyword>
<dbReference type="Proteomes" id="UP000247409">
    <property type="component" value="Unassembled WGS sequence"/>
</dbReference>
<accession>A0A2V3IMG0</accession>
<evidence type="ECO:0000256" key="1">
    <source>
        <dbReference type="SAM" id="MobiDB-lite"/>
    </source>
</evidence>
<dbReference type="AlphaFoldDB" id="A0A2V3IMG0"/>
<feature type="region of interest" description="Disordered" evidence="1">
    <location>
        <begin position="32"/>
        <end position="58"/>
    </location>
</feature>
<evidence type="ECO:0000313" key="3">
    <source>
        <dbReference type="EMBL" id="PXF43239.1"/>
    </source>
</evidence>
<proteinExistence type="predicted"/>
<evidence type="ECO:0000313" key="4">
    <source>
        <dbReference type="Proteomes" id="UP000247409"/>
    </source>
</evidence>
<gene>
    <name evidence="3" type="ORF">BWQ96_07012</name>
    <name evidence="2" type="ORF">BWQ96_08486</name>
</gene>
<evidence type="ECO:0000313" key="2">
    <source>
        <dbReference type="EMBL" id="PXF41792.1"/>
    </source>
</evidence>
<feature type="region of interest" description="Disordered" evidence="1">
    <location>
        <begin position="113"/>
        <end position="168"/>
    </location>
</feature>
<dbReference type="EMBL" id="NBIV01000195">
    <property type="protein sequence ID" value="PXF41792.1"/>
    <property type="molecule type" value="Genomic_DNA"/>
</dbReference>
<name>A0A2V3IMG0_9FLOR</name>
<sequence length="204" mass="22386">MDFPPFTFTFTQNEKKEVEDALDGVIKASTEAKQSHSLQINSNNNTHNRTEQNASDSAELKAAIDAAIKASIKYEQSQAQKLNTDSDTNVLNEQDAPDCAELRAAIDALKAGKSGANELDTNSNRDDPSEQNESQFVGESDDSLDETERNQHGALSKGAQSAFPSAEKSLSIRKWIVRVGPKTRLRVSVRTKVKVQRIGQNLQP</sequence>
<organism evidence="3 4">
    <name type="scientific">Gracilariopsis chorda</name>
    <dbReference type="NCBI Taxonomy" id="448386"/>
    <lineage>
        <taxon>Eukaryota</taxon>
        <taxon>Rhodophyta</taxon>
        <taxon>Florideophyceae</taxon>
        <taxon>Rhodymeniophycidae</taxon>
        <taxon>Gracilariales</taxon>
        <taxon>Gracilariaceae</taxon>
        <taxon>Gracilariopsis</taxon>
    </lineage>
</organism>
<reference evidence="3 4" key="1">
    <citation type="journal article" date="2018" name="Mol. Biol. Evol.">
        <title>Analysis of the draft genome of the red seaweed Gracilariopsis chorda provides insights into genome size evolution in Rhodophyta.</title>
        <authorList>
            <person name="Lee J."/>
            <person name="Yang E.C."/>
            <person name="Graf L."/>
            <person name="Yang J.H."/>
            <person name="Qiu H."/>
            <person name="Zel Zion U."/>
            <person name="Chan C.X."/>
            <person name="Stephens T.G."/>
            <person name="Weber A.P.M."/>
            <person name="Boo G.H."/>
            <person name="Boo S.M."/>
            <person name="Kim K.M."/>
            <person name="Shin Y."/>
            <person name="Jung M."/>
            <person name="Lee S.J."/>
            <person name="Yim H.S."/>
            <person name="Lee J.H."/>
            <person name="Bhattacharya D."/>
            <person name="Yoon H.S."/>
        </authorList>
    </citation>
    <scope>NUCLEOTIDE SEQUENCE [LARGE SCALE GENOMIC DNA]</scope>
    <source>
        <strain evidence="3 4">SKKU-2015</strain>
        <tissue evidence="3">Whole body</tissue>
    </source>
</reference>